<keyword evidence="3" id="KW-1185">Reference proteome</keyword>
<keyword evidence="1" id="KW-0472">Membrane</keyword>
<gene>
    <name evidence="2" type="ORF">EKO24_006415</name>
</gene>
<accession>A0ABY3CCN6</accession>
<name>A0ABY3CCN6_9GAMM</name>
<evidence type="ECO:0000313" key="3">
    <source>
        <dbReference type="Proteomes" id="UP000733744"/>
    </source>
</evidence>
<organism evidence="2 3">
    <name type="scientific">Candidatus Methylobacter oryzae</name>
    <dbReference type="NCBI Taxonomy" id="2497749"/>
    <lineage>
        <taxon>Bacteria</taxon>
        <taxon>Pseudomonadati</taxon>
        <taxon>Pseudomonadota</taxon>
        <taxon>Gammaproteobacteria</taxon>
        <taxon>Methylococcales</taxon>
        <taxon>Methylococcaceae</taxon>
        <taxon>Methylobacter</taxon>
    </lineage>
</organism>
<dbReference type="RefSeq" id="WP_127027386.1">
    <property type="nucleotide sequence ID" value="NZ_RYFG02000047.1"/>
</dbReference>
<protein>
    <submittedName>
        <fullName evidence="2">Uncharacterized protein</fullName>
    </submittedName>
</protein>
<sequence>MAANQIDFSPFFHQFSFVGVDFAVMSIAGAIAVVFVARTGAFRALLMLHDRRATERRFRYRYQRELRNREYRNWKKKNGYR</sequence>
<evidence type="ECO:0000256" key="1">
    <source>
        <dbReference type="SAM" id="Phobius"/>
    </source>
</evidence>
<keyword evidence="1" id="KW-0812">Transmembrane</keyword>
<dbReference type="Proteomes" id="UP000733744">
    <property type="component" value="Unassembled WGS sequence"/>
</dbReference>
<reference evidence="2 3" key="1">
    <citation type="journal article" date="2019" name="Antonie Van Leeuwenhoek">
        <title>Description of 'Ca. Methylobacter oryzae' KRF1, a novel species from the environmentally important Methylobacter clade 2.</title>
        <authorList>
            <person name="Khatri K."/>
            <person name="Mohite J.A."/>
            <person name="Pandit P.S."/>
            <person name="Bahulikar R."/>
            <person name="Rahalkar M.C."/>
        </authorList>
    </citation>
    <scope>NUCLEOTIDE SEQUENCE [LARGE SCALE GENOMIC DNA]</scope>
    <source>
        <strain evidence="2 3">KRF1</strain>
    </source>
</reference>
<proteinExistence type="predicted"/>
<comment type="caution">
    <text evidence="2">The sequence shown here is derived from an EMBL/GenBank/DDBJ whole genome shotgun (WGS) entry which is preliminary data.</text>
</comment>
<evidence type="ECO:0000313" key="2">
    <source>
        <dbReference type="EMBL" id="TRW99934.1"/>
    </source>
</evidence>
<feature type="transmembrane region" description="Helical" evidence="1">
    <location>
        <begin position="15"/>
        <end position="37"/>
    </location>
</feature>
<keyword evidence="1" id="KW-1133">Transmembrane helix</keyword>
<dbReference type="EMBL" id="RYFG02000047">
    <property type="protein sequence ID" value="TRW99934.1"/>
    <property type="molecule type" value="Genomic_DNA"/>
</dbReference>